<evidence type="ECO:0000313" key="10">
    <source>
        <dbReference type="Proteomes" id="UP000824204"/>
    </source>
</evidence>
<dbReference type="InterPro" id="IPR003689">
    <property type="entry name" value="ZIP"/>
</dbReference>
<evidence type="ECO:0000313" key="9">
    <source>
        <dbReference type="EMBL" id="HIX07138.1"/>
    </source>
</evidence>
<feature type="transmembrane region" description="Helical" evidence="8">
    <location>
        <begin position="244"/>
        <end position="261"/>
    </location>
</feature>
<comment type="caution">
    <text evidence="9">The sequence shown here is derived from an EMBL/GenBank/DDBJ whole genome shotgun (WGS) entry which is preliminary data.</text>
</comment>
<reference evidence="9" key="2">
    <citation type="submission" date="2021-04" db="EMBL/GenBank/DDBJ databases">
        <authorList>
            <person name="Gilroy R."/>
        </authorList>
    </citation>
    <scope>NUCLEOTIDE SEQUENCE</scope>
    <source>
        <strain evidence="9">811</strain>
    </source>
</reference>
<evidence type="ECO:0000256" key="1">
    <source>
        <dbReference type="ARBA" id="ARBA00004651"/>
    </source>
</evidence>
<keyword evidence="7 8" id="KW-0472">Membrane</keyword>
<comment type="subcellular location">
    <subcellularLocation>
        <location evidence="1">Cell membrane</location>
        <topology evidence="1">Multi-pass membrane protein</topology>
    </subcellularLocation>
</comment>
<keyword evidence="4 8" id="KW-0812">Transmembrane</keyword>
<keyword evidence="5" id="KW-0862">Zinc</keyword>
<accession>A0A9D1V6Y0</accession>
<evidence type="ECO:0000256" key="2">
    <source>
        <dbReference type="ARBA" id="ARBA00006939"/>
    </source>
</evidence>
<evidence type="ECO:0000256" key="7">
    <source>
        <dbReference type="ARBA" id="ARBA00023136"/>
    </source>
</evidence>
<protein>
    <submittedName>
        <fullName evidence="9">ZIP family metal transporter</fullName>
    </submittedName>
</protein>
<dbReference type="GO" id="GO:0005385">
    <property type="term" value="F:zinc ion transmembrane transporter activity"/>
    <property type="evidence" value="ECO:0007669"/>
    <property type="project" value="TreeGrafter"/>
</dbReference>
<feature type="transmembrane region" description="Helical" evidence="8">
    <location>
        <begin position="45"/>
        <end position="64"/>
    </location>
</feature>
<reference evidence="9" key="1">
    <citation type="journal article" date="2021" name="PeerJ">
        <title>Extensive microbial diversity within the chicken gut microbiome revealed by metagenomics and culture.</title>
        <authorList>
            <person name="Gilroy R."/>
            <person name="Ravi A."/>
            <person name="Getino M."/>
            <person name="Pursley I."/>
            <person name="Horton D.L."/>
            <person name="Alikhan N.F."/>
            <person name="Baker D."/>
            <person name="Gharbi K."/>
            <person name="Hall N."/>
            <person name="Watson M."/>
            <person name="Adriaenssens E.M."/>
            <person name="Foster-Nyarko E."/>
            <person name="Jarju S."/>
            <person name="Secka A."/>
            <person name="Antonio M."/>
            <person name="Oren A."/>
            <person name="Chaudhuri R.R."/>
            <person name="La Ragione R."/>
            <person name="Hildebrand F."/>
            <person name="Pallen M.J."/>
        </authorList>
    </citation>
    <scope>NUCLEOTIDE SEQUENCE</scope>
    <source>
        <strain evidence="9">811</strain>
    </source>
</reference>
<dbReference type="PANTHER" id="PTHR11040">
    <property type="entry name" value="ZINC/IRON TRANSPORTER"/>
    <property type="match status" value="1"/>
</dbReference>
<gene>
    <name evidence="9" type="ORF">H9741_01550</name>
</gene>
<comment type="similarity">
    <text evidence="2">Belongs to the ZIP transporter (TC 2.A.5) family.</text>
</comment>
<dbReference type="AlphaFoldDB" id="A0A9D1V6Y0"/>
<keyword evidence="3" id="KW-1003">Cell membrane</keyword>
<dbReference type="EMBL" id="DXFX01000020">
    <property type="protein sequence ID" value="HIX07138.1"/>
    <property type="molecule type" value="Genomic_DNA"/>
</dbReference>
<feature type="transmembrane region" description="Helical" evidence="8">
    <location>
        <begin position="118"/>
        <end position="142"/>
    </location>
</feature>
<evidence type="ECO:0000256" key="6">
    <source>
        <dbReference type="ARBA" id="ARBA00022989"/>
    </source>
</evidence>
<dbReference type="Pfam" id="PF02535">
    <property type="entry name" value="Zip"/>
    <property type="match status" value="1"/>
</dbReference>
<dbReference type="PANTHER" id="PTHR11040:SF211">
    <property type="entry name" value="ZINC TRANSPORTER ZIP11"/>
    <property type="match status" value="1"/>
</dbReference>
<organism evidence="9 10">
    <name type="scientific">Candidatus Borkfalkia faecipullorum</name>
    <dbReference type="NCBI Taxonomy" id="2838510"/>
    <lineage>
        <taxon>Bacteria</taxon>
        <taxon>Bacillati</taxon>
        <taxon>Bacillota</taxon>
        <taxon>Clostridia</taxon>
        <taxon>Christensenellales</taxon>
        <taxon>Christensenellaceae</taxon>
        <taxon>Candidatus Borkfalkia</taxon>
    </lineage>
</organism>
<dbReference type="Proteomes" id="UP000824204">
    <property type="component" value="Unassembled WGS sequence"/>
</dbReference>
<feature type="transmembrane region" description="Helical" evidence="8">
    <location>
        <begin position="183"/>
        <end position="208"/>
    </location>
</feature>
<sequence length="262" mass="27649">MLDWLMQQPVWLQAFFATLFTWGMTALGAAVVFVSGRFNERTLNAMQGTAAGIMIAASFFSLLLPAKERLEVWGSSAWFVAVVLSAGFLFGCVFILLSDLLLSRMKAFSEQGKRSGALSCFATTLHNIPEGFAVGVAFGSLAGETGSFIAAVMLAFGIGIQNFPEGLCVSVPLRKMGFSKGKAFFFGQFSGFVEVWAGVLGAVAVGLISSLLPWALAFSAGAMIAVSCAELIPSCVETGKRTAVLGVSFGFALMMLLDVLLG</sequence>
<evidence type="ECO:0000256" key="5">
    <source>
        <dbReference type="ARBA" id="ARBA00022833"/>
    </source>
</evidence>
<evidence type="ECO:0000256" key="8">
    <source>
        <dbReference type="SAM" id="Phobius"/>
    </source>
</evidence>
<feature type="transmembrane region" description="Helical" evidence="8">
    <location>
        <begin position="12"/>
        <end position="33"/>
    </location>
</feature>
<evidence type="ECO:0000256" key="3">
    <source>
        <dbReference type="ARBA" id="ARBA00022475"/>
    </source>
</evidence>
<feature type="transmembrane region" description="Helical" evidence="8">
    <location>
        <begin position="148"/>
        <end position="171"/>
    </location>
</feature>
<proteinExistence type="inferred from homology"/>
<feature type="transmembrane region" description="Helical" evidence="8">
    <location>
        <begin position="76"/>
        <end position="97"/>
    </location>
</feature>
<evidence type="ECO:0000256" key="4">
    <source>
        <dbReference type="ARBA" id="ARBA00022692"/>
    </source>
</evidence>
<keyword evidence="6 8" id="KW-1133">Transmembrane helix</keyword>
<name>A0A9D1V6Y0_9FIRM</name>
<feature type="transmembrane region" description="Helical" evidence="8">
    <location>
        <begin position="214"/>
        <end position="232"/>
    </location>
</feature>
<dbReference type="GO" id="GO:0005886">
    <property type="term" value="C:plasma membrane"/>
    <property type="evidence" value="ECO:0007669"/>
    <property type="project" value="UniProtKB-SubCell"/>
</dbReference>